<sequence length="429" mass="50295">MTTKEQPRISIKKAIGKGYNRFWKNKQFYRVVKGSRGSKKSKNTALNFIHRIMKYPWANLLVVRRYSNTNKQSTYTDLKWAASQLGVAHLFKFNESMPEITYKPTGQKILFRGLDDPLKITSITVDVGILCWAWFEEAYQIETEDDFRTVVESIRGSHPAPDFFKQITVTFNPWSERHWLKKVFFDPETREQDTFAITTTFRVNEWLDDVDRNRYLDLHRTNPRRARIVADGEWGVSEGLVFENFEVREFNPLQKIKEIQRTAHGMDFGFTNDPTTEVSSVVDLENKELWIYDEHYEKAMLTDDIYNMLEQKGLKESPITGDSAEKRLIQELINKGIRRMRSSVKGKGSINQGILFIQGFKVYIHPSCEHTIEEFNTYTFQQDKEGKWLNEPIDANNHIIDALRYSLEQYHLKTPKDNDTYKALQSLGI</sequence>
<dbReference type="InterPro" id="IPR006437">
    <property type="entry name" value="Phage_terminase_lsu"/>
</dbReference>
<gene>
    <name evidence="3" type="ORF">J2S77_000772</name>
</gene>
<dbReference type="Gene3D" id="3.30.420.280">
    <property type="match status" value="1"/>
</dbReference>
<dbReference type="InterPro" id="IPR035412">
    <property type="entry name" value="Terminase_L_N"/>
</dbReference>
<dbReference type="PANTHER" id="PTHR39184:SF1">
    <property type="entry name" value="PBSX PHAGE TERMINASE LARGE SUBUNIT"/>
    <property type="match status" value="1"/>
</dbReference>
<dbReference type="InterPro" id="IPR027417">
    <property type="entry name" value="P-loop_NTPase"/>
</dbReference>
<proteinExistence type="inferred from homology"/>
<dbReference type="InterPro" id="IPR044269">
    <property type="entry name" value="Terminase_large_su_SPP1-like"/>
</dbReference>
<dbReference type="HAMAP" id="MF_04145">
    <property type="entry name" value="TERL_SPP1"/>
    <property type="match status" value="1"/>
</dbReference>
<evidence type="ECO:0000259" key="1">
    <source>
        <dbReference type="Pfam" id="PF04466"/>
    </source>
</evidence>
<accession>A0ABT9VCW8</accession>
<dbReference type="InterPro" id="IPR035413">
    <property type="entry name" value="Terminase_L_C"/>
</dbReference>
<dbReference type="Gene3D" id="3.40.50.300">
    <property type="entry name" value="P-loop containing nucleotide triphosphate hydrolases"/>
    <property type="match status" value="1"/>
</dbReference>
<feature type="domain" description="Phage terminase large subunit C-terminal" evidence="2">
    <location>
        <begin position="267"/>
        <end position="408"/>
    </location>
</feature>
<dbReference type="RefSeq" id="WP_306974804.1">
    <property type="nucleotide sequence ID" value="NZ_JAUSTQ010000002.1"/>
</dbReference>
<dbReference type="Pfam" id="PF04466">
    <property type="entry name" value="Terminase_3"/>
    <property type="match status" value="1"/>
</dbReference>
<evidence type="ECO:0000313" key="3">
    <source>
        <dbReference type="EMBL" id="MDQ0158816.1"/>
    </source>
</evidence>
<dbReference type="PANTHER" id="PTHR39184">
    <property type="match status" value="1"/>
</dbReference>
<keyword evidence="4" id="KW-1185">Reference proteome</keyword>
<protein>
    <submittedName>
        <fullName evidence="3">Phage terminase large subunit</fullName>
    </submittedName>
</protein>
<feature type="domain" description="Phage terminase large subunit N-terminal" evidence="1">
    <location>
        <begin position="26"/>
        <end position="233"/>
    </location>
</feature>
<dbReference type="Proteomes" id="UP001224359">
    <property type="component" value="Unassembled WGS sequence"/>
</dbReference>
<dbReference type="Pfam" id="PF17288">
    <property type="entry name" value="Terminase_3C"/>
    <property type="match status" value="1"/>
</dbReference>
<evidence type="ECO:0000259" key="2">
    <source>
        <dbReference type="Pfam" id="PF17288"/>
    </source>
</evidence>
<dbReference type="InterPro" id="IPR052380">
    <property type="entry name" value="Viral_DNA_packaging_terminase"/>
</dbReference>
<comment type="caution">
    <text evidence="3">The sequence shown here is derived from an EMBL/GenBank/DDBJ whole genome shotgun (WGS) entry which is preliminary data.</text>
</comment>
<reference evidence="3 4" key="1">
    <citation type="submission" date="2023-07" db="EMBL/GenBank/DDBJ databases">
        <title>Genomic Encyclopedia of Type Strains, Phase IV (KMG-IV): sequencing the most valuable type-strain genomes for metagenomic binning, comparative biology and taxonomic classification.</title>
        <authorList>
            <person name="Goeker M."/>
        </authorList>
    </citation>
    <scope>NUCLEOTIDE SEQUENCE [LARGE SCALE GENOMIC DNA]</scope>
    <source>
        <strain evidence="3 4">DSM 16460</strain>
    </source>
</reference>
<dbReference type="EMBL" id="JAUSTQ010000002">
    <property type="protein sequence ID" value="MDQ0158816.1"/>
    <property type="molecule type" value="Genomic_DNA"/>
</dbReference>
<evidence type="ECO:0000313" key="4">
    <source>
        <dbReference type="Proteomes" id="UP001224359"/>
    </source>
</evidence>
<organism evidence="3 4">
    <name type="scientific">Alkalibacillus salilacus</name>
    <dbReference type="NCBI Taxonomy" id="284582"/>
    <lineage>
        <taxon>Bacteria</taxon>
        <taxon>Bacillati</taxon>
        <taxon>Bacillota</taxon>
        <taxon>Bacilli</taxon>
        <taxon>Bacillales</taxon>
        <taxon>Bacillaceae</taxon>
        <taxon>Alkalibacillus</taxon>
    </lineage>
</organism>
<dbReference type="NCBIfam" id="TIGR01547">
    <property type="entry name" value="phage_term_2"/>
    <property type="match status" value="1"/>
</dbReference>
<name>A0ABT9VCW8_9BACI</name>